<evidence type="ECO:0000313" key="3">
    <source>
        <dbReference type="Proteomes" id="UP000305778"/>
    </source>
</evidence>
<keyword evidence="3" id="KW-1185">Reference proteome</keyword>
<dbReference type="Proteomes" id="UP000305778">
    <property type="component" value="Unassembled WGS sequence"/>
</dbReference>
<sequence>MERAARVAAQRQAREEQLRQNRLRQAQQDHARRLSEWQRRRDELAALHALAENLRGEETNVTDFRWGRHRAGERVLLVASVSLVEARTRQGVIFTEQTERGEMAVTDRRVLFDGAGKRREWAYDKWLSHEHQEGTGQTMMMVSNRQKSSGVAYSAAEAARVRLVIDLAVASSRGRRAEVVERTRRALSDHDRTRPAAPAGVG</sequence>
<dbReference type="OrthoDB" id="4169181at2"/>
<organism evidence="2 3">
    <name type="scientific">Actinacidiphila oryziradicis</name>
    <dbReference type="NCBI Taxonomy" id="2571141"/>
    <lineage>
        <taxon>Bacteria</taxon>
        <taxon>Bacillati</taxon>
        <taxon>Actinomycetota</taxon>
        <taxon>Actinomycetes</taxon>
        <taxon>Kitasatosporales</taxon>
        <taxon>Streptomycetaceae</taxon>
        <taxon>Actinacidiphila</taxon>
    </lineage>
</organism>
<feature type="compositionally biased region" description="Basic and acidic residues" evidence="1">
    <location>
        <begin position="180"/>
        <end position="194"/>
    </location>
</feature>
<reference evidence="2 3" key="1">
    <citation type="submission" date="2019-04" db="EMBL/GenBank/DDBJ databases">
        <title>Streptomyces oryziradicis sp. nov., a novel actinomycete isolated from rhizosphere soil of rice (Oryza sativa L.).</title>
        <authorList>
            <person name="Li C."/>
        </authorList>
    </citation>
    <scope>NUCLEOTIDE SEQUENCE [LARGE SCALE GENOMIC DNA]</scope>
    <source>
        <strain evidence="2 3">NEAU-C40</strain>
    </source>
</reference>
<dbReference type="AlphaFoldDB" id="A0A4V5N0H6"/>
<dbReference type="EMBL" id="SUMC01000006">
    <property type="protein sequence ID" value="TKA11979.1"/>
    <property type="molecule type" value="Genomic_DNA"/>
</dbReference>
<dbReference type="RefSeq" id="WP_136722974.1">
    <property type="nucleotide sequence ID" value="NZ_SUMC01000006.1"/>
</dbReference>
<evidence type="ECO:0000256" key="1">
    <source>
        <dbReference type="SAM" id="MobiDB-lite"/>
    </source>
</evidence>
<comment type="caution">
    <text evidence="2">The sequence shown here is derived from an EMBL/GenBank/DDBJ whole genome shotgun (WGS) entry which is preliminary data.</text>
</comment>
<feature type="region of interest" description="Disordered" evidence="1">
    <location>
        <begin position="180"/>
        <end position="202"/>
    </location>
</feature>
<proteinExistence type="predicted"/>
<gene>
    <name evidence="2" type="ORF">FCI23_09225</name>
</gene>
<evidence type="ECO:0000313" key="2">
    <source>
        <dbReference type="EMBL" id="TKA11979.1"/>
    </source>
</evidence>
<accession>A0A4V5N0H6</accession>
<protein>
    <submittedName>
        <fullName evidence="2">Uncharacterized protein</fullName>
    </submittedName>
</protein>
<name>A0A4V5N0H6_9ACTN</name>